<evidence type="ECO:0000256" key="4">
    <source>
        <dbReference type="ARBA" id="ARBA00022989"/>
    </source>
</evidence>
<evidence type="ECO:0000256" key="3">
    <source>
        <dbReference type="ARBA" id="ARBA00022692"/>
    </source>
</evidence>
<keyword evidence="2 8" id="KW-1003">Cell membrane</keyword>
<keyword evidence="4 8" id="KW-1133">Transmembrane helix</keyword>
<evidence type="ECO:0000256" key="7">
    <source>
        <dbReference type="ARBA" id="ARBA00023211"/>
    </source>
</evidence>
<reference evidence="9" key="2">
    <citation type="journal article" date="2021" name="PeerJ">
        <title>Extensive microbial diversity within the chicken gut microbiome revealed by metagenomics and culture.</title>
        <authorList>
            <person name="Gilroy R."/>
            <person name="Ravi A."/>
            <person name="Getino M."/>
            <person name="Pursley I."/>
            <person name="Horton D.L."/>
            <person name="Alikhan N.F."/>
            <person name="Baker D."/>
            <person name="Gharbi K."/>
            <person name="Hall N."/>
            <person name="Watson M."/>
            <person name="Adriaenssens E.M."/>
            <person name="Foster-Nyarko E."/>
            <person name="Jarju S."/>
            <person name="Secka A."/>
            <person name="Antonio M."/>
            <person name="Oren A."/>
            <person name="Chaudhuri R.R."/>
            <person name="La Ragione R."/>
            <person name="Hildebrand F."/>
            <person name="Pallen M.J."/>
        </authorList>
    </citation>
    <scope>NUCLEOTIDE SEQUENCE</scope>
    <source>
        <strain evidence="9">ChiBcec7-5410</strain>
    </source>
</reference>
<comment type="subcellular location">
    <subcellularLocation>
        <location evidence="8">Cell membrane</location>
        <topology evidence="8">Multi-pass membrane protein</topology>
    </subcellularLocation>
</comment>
<accession>A0A9D1KSI8</accession>
<gene>
    <name evidence="8" type="primary">mntP</name>
    <name evidence="9" type="ORF">IAC43_05410</name>
</gene>
<feature type="transmembrane region" description="Helical" evidence="8">
    <location>
        <begin position="47"/>
        <end position="67"/>
    </location>
</feature>
<dbReference type="PANTHER" id="PTHR35529:SF1">
    <property type="entry name" value="MANGANESE EFFLUX PUMP MNTP-RELATED"/>
    <property type="match status" value="1"/>
</dbReference>
<feature type="transmembrane region" description="Helical" evidence="8">
    <location>
        <begin position="138"/>
        <end position="157"/>
    </location>
</feature>
<feature type="transmembrane region" description="Helical" evidence="8">
    <location>
        <begin position="169"/>
        <end position="188"/>
    </location>
</feature>
<protein>
    <recommendedName>
        <fullName evidence="8">Putative manganese efflux pump MntP</fullName>
    </recommendedName>
</protein>
<evidence type="ECO:0000256" key="5">
    <source>
        <dbReference type="ARBA" id="ARBA00023065"/>
    </source>
</evidence>
<keyword evidence="5 8" id="KW-0406">Ion transport</keyword>
<evidence type="ECO:0000256" key="8">
    <source>
        <dbReference type="HAMAP-Rule" id="MF_01521"/>
    </source>
</evidence>
<feature type="transmembrane region" description="Helical" evidence="8">
    <location>
        <begin position="73"/>
        <end position="93"/>
    </location>
</feature>
<dbReference type="PANTHER" id="PTHR35529">
    <property type="entry name" value="MANGANESE EFFLUX PUMP MNTP-RELATED"/>
    <property type="match status" value="1"/>
</dbReference>
<dbReference type="AlphaFoldDB" id="A0A9D1KSI8"/>
<keyword evidence="1 8" id="KW-0813">Transport</keyword>
<feature type="transmembrane region" description="Helical" evidence="8">
    <location>
        <begin position="114"/>
        <end position="132"/>
    </location>
</feature>
<evidence type="ECO:0000256" key="6">
    <source>
        <dbReference type="ARBA" id="ARBA00023136"/>
    </source>
</evidence>
<dbReference type="GO" id="GO:0005384">
    <property type="term" value="F:manganese ion transmembrane transporter activity"/>
    <property type="evidence" value="ECO:0007669"/>
    <property type="project" value="UniProtKB-UniRule"/>
</dbReference>
<keyword evidence="6 8" id="KW-0472">Membrane</keyword>
<proteinExistence type="inferred from homology"/>
<evidence type="ECO:0000313" key="9">
    <source>
        <dbReference type="EMBL" id="HIT94601.1"/>
    </source>
</evidence>
<dbReference type="EMBL" id="DVLW01000149">
    <property type="protein sequence ID" value="HIT94601.1"/>
    <property type="molecule type" value="Genomic_DNA"/>
</dbReference>
<comment type="function">
    <text evidence="8">Probably functions as a manganese efflux pump.</text>
</comment>
<evidence type="ECO:0000256" key="2">
    <source>
        <dbReference type="ARBA" id="ARBA00022475"/>
    </source>
</evidence>
<dbReference type="HAMAP" id="MF_01521">
    <property type="entry name" value="MntP_pump"/>
    <property type="match status" value="1"/>
</dbReference>
<dbReference type="Proteomes" id="UP000824160">
    <property type="component" value="Unassembled WGS sequence"/>
</dbReference>
<evidence type="ECO:0000256" key="1">
    <source>
        <dbReference type="ARBA" id="ARBA00022448"/>
    </source>
</evidence>
<comment type="similarity">
    <text evidence="8">Belongs to the MntP (TC 9.B.29) family.</text>
</comment>
<dbReference type="InterPro" id="IPR022929">
    <property type="entry name" value="Put_MntP"/>
</dbReference>
<dbReference type="InterPro" id="IPR003810">
    <property type="entry name" value="Mntp/YtaF"/>
</dbReference>
<feature type="transmembrane region" description="Helical" evidence="8">
    <location>
        <begin position="6"/>
        <end position="26"/>
    </location>
</feature>
<dbReference type="Pfam" id="PF02659">
    <property type="entry name" value="Mntp"/>
    <property type="match status" value="1"/>
</dbReference>
<dbReference type="GO" id="GO:0005886">
    <property type="term" value="C:plasma membrane"/>
    <property type="evidence" value="ECO:0007669"/>
    <property type="project" value="UniProtKB-SubCell"/>
</dbReference>
<evidence type="ECO:0000313" key="10">
    <source>
        <dbReference type="Proteomes" id="UP000824160"/>
    </source>
</evidence>
<comment type="caution">
    <text evidence="9">The sequence shown here is derived from an EMBL/GenBank/DDBJ whole genome shotgun (WGS) entry which is preliminary data.</text>
</comment>
<name>A0A9D1KSI8_9FIRM</name>
<keyword evidence="7 8" id="KW-0464">Manganese</keyword>
<sequence>MSTLELLIIAVGLSMDAFAVAVCKGLSMTGKNCTPKHSISLCQSAIIGGWFGLFQGLMPVIGFLIGVRFERQIAAFDHWIAFLLLGLIGAEMLKGGLSCETEKTDSSLSVKSMFPLAVATSIDALAVGVTLAFLQVNILPAVTIIGTVTFILSMIGAKAGSLFGVRYKSRAEIAGGIILILMGTKILIEHLFL</sequence>
<organism evidence="9 10">
    <name type="scientific">Candidatus Faecivivens stercoripullorum</name>
    <dbReference type="NCBI Taxonomy" id="2840805"/>
    <lineage>
        <taxon>Bacteria</taxon>
        <taxon>Bacillati</taxon>
        <taxon>Bacillota</taxon>
        <taxon>Clostridia</taxon>
        <taxon>Eubacteriales</taxon>
        <taxon>Oscillospiraceae</taxon>
        <taxon>Oscillospiraceae incertae sedis</taxon>
        <taxon>Candidatus Faecivivens</taxon>
    </lineage>
</organism>
<reference evidence="9" key="1">
    <citation type="submission" date="2020-10" db="EMBL/GenBank/DDBJ databases">
        <authorList>
            <person name="Gilroy R."/>
        </authorList>
    </citation>
    <scope>NUCLEOTIDE SEQUENCE</scope>
    <source>
        <strain evidence="9">ChiBcec7-5410</strain>
    </source>
</reference>
<keyword evidence="3 8" id="KW-0812">Transmembrane</keyword>